<accession>A0ABW4GZU5</accession>
<reference evidence="2" key="1">
    <citation type="journal article" date="2019" name="Int. J. Syst. Evol. Microbiol.">
        <title>The Global Catalogue of Microorganisms (GCM) 10K type strain sequencing project: providing services to taxonomists for standard genome sequencing and annotation.</title>
        <authorList>
            <consortium name="The Broad Institute Genomics Platform"/>
            <consortium name="The Broad Institute Genome Sequencing Center for Infectious Disease"/>
            <person name="Wu L."/>
            <person name="Ma J."/>
        </authorList>
    </citation>
    <scope>NUCLEOTIDE SEQUENCE [LARGE SCALE GENOMIC DNA]</scope>
    <source>
        <strain evidence="2">CGMCC 1.15399</strain>
    </source>
</reference>
<keyword evidence="2" id="KW-1185">Reference proteome</keyword>
<dbReference type="EMBL" id="JBHUCM010000084">
    <property type="protein sequence ID" value="MFD1547869.1"/>
    <property type="molecule type" value="Genomic_DNA"/>
</dbReference>
<proteinExistence type="predicted"/>
<name>A0ABW4GZU5_9ACTN</name>
<dbReference type="Proteomes" id="UP001597097">
    <property type="component" value="Unassembled WGS sequence"/>
</dbReference>
<comment type="caution">
    <text evidence="1">The sequence shown here is derived from an EMBL/GenBank/DDBJ whole genome shotgun (WGS) entry which is preliminary data.</text>
</comment>
<organism evidence="1 2">
    <name type="scientific">Nonomuraea guangzhouensis</name>
    <dbReference type="NCBI Taxonomy" id="1291555"/>
    <lineage>
        <taxon>Bacteria</taxon>
        <taxon>Bacillati</taxon>
        <taxon>Actinomycetota</taxon>
        <taxon>Actinomycetes</taxon>
        <taxon>Streptosporangiales</taxon>
        <taxon>Streptosporangiaceae</taxon>
        <taxon>Nonomuraea</taxon>
    </lineage>
</organism>
<evidence type="ECO:0000313" key="1">
    <source>
        <dbReference type="EMBL" id="MFD1547869.1"/>
    </source>
</evidence>
<protein>
    <submittedName>
        <fullName evidence="1">Uncharacterized protein</fullName>
    </submittedName>
</protein>
<gene>
    <name evidence="1" type="ORF">ACFSJ0_63335</name>
</gene>
<sequence>MDAGTKSLLAAGPAKGSRQVGVIPGGKGSVWVLFDCRGAGKAEIIVESVVNMPFTCLAKSLTPTLNKLDLKSKKALMIRVQAPDSVEWALRVTR</sequence>
<dbReference type="RefSeq" id="WP_219536301.1">
    <property type="nucleotide sequence ID" value="NZ_JAHKRM010000029.1"/>
</dbReference>
<evidence type="ECO:0000313" key="2">
    <source>
        <dbReference type="Proteomes" id="UP001597097"/>
    </source>
</evidence>